<dbReference type="InterPro" id="IPR036925">
    <property type="entry name" value="TIF_IF2_dom3_sf"/>
</dbReference>
<dbReference type="InterPro" id="IPR015760">
    <property type="entry name" value="TIF_IF2"/>
</dbReference>
<name>A0A7J3ZLP9_9CREN</name>
<dbReference type="NCBIfam" id="TIGR00491">
    <property type="entry name" value="aIF-2"/>
    <property type="match status" value="1"/>
</dbReference>
<dbReference type="SUPFAM" id="SSF50447">
    <property type="entry name" value="Translation proteins"/>
    <property type="match status" value="1"/>
</dbReference>
<feature type="binding site" evidence="8">
    <location>
        <begin position="135"/>
        <end position="138"/>
    </location>
    <ligand>
        <name>GTP</name>
        <dbReference type="ChEBI" id="CHEBI:37565"/>
    </ligand>
</feature>
<dbReference type="GO" id="GO:0005737">
    <property type="term" value="C:cytoplasm"/>
    <property type="evidence" value="ECO:0007669"/>
    <property type="project" value="TreeGrafter"/>
</dbReference>
<dbReference type="InterPro" id="IPR000795">
    <property type="entry name" value="T_Tr_GTP-bd_dom"/>
</dbReference>
<gene>
    <name evidence="8" type="primary">infB</name>
    <name evidence="11" type="ORF">ENM78_06035</name>
</gene>
<dbReference type="Pfam" id="PF03144">
    <property type="entry name" value="GTP_EFTU_D2"/>
    <property type="match status" value="1"/>
</dbReference>
<dbReference type="NCBIfam" id="NF011418">
    <property type="entry name" value="PRK14845.1"/>
    <property type="match status" value="1"/>
</dbReference>
<protein>
    <recommendedName>
        <fullName evidence="2 8">Probable translation initiation factor IF-2</fullName>
    </recommendedName>
</protein>
<dbReference type="GO" id="GO:0005525">
    <property type="term" value="F:GTP binding"/>
    <property type="evidence" value="ECO:0007669"/>
    <property type="project" value="UniProtKB-KW"/>
</dbReference>
<dbReference type="SUPFAM" id="SSF52156">
    <property type="entry name" value="Initiation factor IF2/eIF5b, domain 3"/>
    <property type="match status" value="1"/>
</dbReference>
<dbReference type="CDD" id="cd01887">
    <property type="entry name" value="IF2_eIF5B"/>
    <property type="match status" value="1"/>
</dbReference>
<dbReference type="Gene3D" id="3.40.50.300">
    <property type="entry name" value="P-loop containing nucleotide triphosphate hydrolases"/>
    <property type="match status" value="1"/>
</dbReference>
<dbReference type="AlphaFoldDB" id="A0A7J3ZLP9"/>
<keyword evidence="5 8" id="KW-0648">Protein biosynthesis</keyword>
<feature type="domain" description="Tr-type G" evidence="10">
    <location>
        <begin position="8"/>
        <end position="225"/>
    </location>
</feature>
<proteinExistence type="inferred from homology"/>
<dbReference type="InterPro" id="IPR027417">
    <property type="entry name" value="P-loop_NTPase"/>
</dbReference>
<dbReference type="InterPro" id="IPR029459">
    <property type="entry name" value="EFTU-type"/>
</dbReference>
<dbReference type="CDD" id="cd03703">
    <property type="entry name" value="aeIF5B_II"/>
    <property type="match status" value="1"/>
</dbReference>
<sequence>MSSSDGKLRHPIVVVLGHVDHGKTTLLDRIRGTTVARREPGEMTQHIGASLVPARVIEEIAAPLKKLIPFKLIIPGLLFIDTPGHELFASMRKRGGSVADFAILVIDINEGMKEQTRESIDILKQRRVPFLVAANKIDRIPGWKPSEGEPFLFTIKKQSPQVVKMLDEKVYKLLGELAALGFTADRFDRIKDFTRTVAIVPVSAKTGEGLPELLAVLAGLAQQYLRKHLLYVKGPGRGVVLEVKEEVGLGTTIDVILYEGSIRKGDQIVVGTLEGPIVTRVRALLMPKPLQEIRSPEDRFISIEEVHAASGIKIVAANLENVIAGSTLYVLENESELDKVKEKVIEEIESIRIKTERSGVIVKADTLGTLEALVEALRRNNIPIREADVGPITRRNVIEAAISMRENKTLGVILGFNVKVTKEAELEALKEGVKIIVGNITYRIIEEYLAWKREVEEKERLKQLESLVRPAKIRVLPGYIFRRSEPAIVGIEVLGGVLKPGVPLMREDGRRIGVVMQIQDRGEAIKEARAGMQVAISIRGNVMVGRHIDEGDVLYTDVPEQHARMLLKEFRRDISSDEEFVLKEIIEIKRKSNPLYGVV</sequence>
<evidence type="ECO:0000256" key="7">
    <source>
        <dbReference type="ARBA" id="ARBA00024852"/>
    </source>
</evidence>
<evidence type="ECO:0000256" key="4">
    <source>
        <dbReference type="ARBA" id="ARBA00022741"/>
    </source>
</evidence>
<evidence type="ECO:0000256" key="2">
    <source>
        <dbReference type="ARBA" id="ARBA00020166"/>
    </source>
</evidence>
<evidence type="ECO:0000256" key="5">
    <source>
        <dbReference type="ARBA" id="ARBA00022917"/>
    </source>
</evidence>
<evidence type="ECO:0000313" key="11">
    <source>
        <dbReference type="EMBL" id="HHQ80989.1"/>
    </source>
</evidence>
<dbReference type="InterPro" id="IPR004544">
    <property type="entry name" value="TF_aIF-2_arc"/>
</dbReference>
<dbReference type="HAMAP" id="MF_00100_A">
    <property type="entry name" value="IF_2_A"/>
    <property type="match status" value="1"/>
</dbReference>
<dbReference type="FunFam" id="3.40.50.300:FF:000112">
    <property type="entry name" value="Eukaryotic translation initiation factor 5B"/>
    <property type="match status" value="1"/>
</dbReference>
<dbReference type="NCBIfam" id="TIGR00231">
    <property type="entry name" value="small_GTP"/>
    <property type="match status" value="1"/>
</dbReference>
<dbReference type="PANTHER" id="PTHR43381">
    <property type="entry name" value="TRANSLATION INITIATION FACTOR IF-2-RELATED"/>
    <property type="match status" value="1"/>
</dbReference>
<dbReference type="SUPFAM" id="SSF52540">
    <property type="entry name" value="P-loop containing nucleoside triphosphate hydrolases"/>
    <property type="match status" value="1"/>
</dbReference>
<evidence type="ECO:0000259" key="10">
    <source>
        <dbReference type="PROSITE" id="PS51722"/>
    </source>
</evidence>
<dbReference type="NCBIfam" id="NF003078">
    <property type="entry name" value="PRK04004.1"/>
    <property type="match status" value="1"/>
</dbReference>
<accession>A0A7J3ZLP9</accession>
<comment type="similarity">
    <text evidence="1 8 9">Belongs to the TRAFAC class translation factor GTPase superfamily. Classic translation factor GTPase family. IF-2 subfamily.</text>
</comment>
<dbReference type="InterPro" id="IPR004161">
    <property type="entry name" value="EFTu-like_2"/>
</dbReference>
<dbReference type="CDD" id="cd16266">
    <property type="entry name" value="IF2_aeIF5B_IV"/>
    <property type="match status" value="1"/>
</dbReference>
<dbReference type="Gene3D" id="3.40.50.10050">
    <property type="entry name" value="Translation initiation factor IF- 2, domain 3"/>
    <property type="match status" value="1"/>
</dbReference>
<evidence type="ECO:0000256" key="3">
    <source>
        <dbReference type="ARBA" id="ARBA00022540"/>
    </source>
</evidence>
<feature type="binding site" evidence="8">
    <location>
        <begin position="81"/>
        <end position="85"/>
    </location>
    <ligand>
        <name>GTP</name>
        <dbReference type="ChEBI" id="CHEBI:37565"/>
    </ligand>
</feature>
<dbReference type="PRINTS" id="PR00315">
    <property type="entry name" value="ELONGATNFCT"/>
</dbReference>
<dbReference type="InterPro" id="IPR023115">
    <property type="entry name" value="TIF_IF2_dom3"/>
</dbReference>
<dbReference type="Pfam" id="PF11987">
    <property type="entry name" value="IF-2"/>
    <property type="match status" value="1"/>
</dbReference>
<feature type="binding site" evidence="8">
    <location>
        <begin position="17"/>
        <end position="24"/>
    </location>
    <ligand>
        <name>GTP</name>
        <dbReference type="ChEBI" id="CHEBI:37565"/>
    </ligand>
</feature>
<evidence type="ECO:0000256" key="1">
    <source>
        <dbReference type="ARBA" id="ARBA00007733"/>
    </source>
</evidence>
<dbReference type="EMBL" id="DRZC01000079">
    <property type="protein sequence ID" value="HHQ80989.1"/>
    <property type="molecule type" value="Genomic_DNA"/>
</dbReference>
<dbReference type="GO" id="GO:0003924">
    <property type="term" value="F:GTPase activity"/>
    <property type="evidence" value="ECO:0007669"/>
    <property type="project" value="UniProtKB-UniRule"/>
</dbReference>
<reference evidence="11" key="1">
    <citation type="journal article" date="2020" name="mSystems">
        <title>Genome- and Community-Level Interaction Insights into Carbon Utilization and Element Cycling Functions of Hydrothermarchaeota in Hydrothermal Sediment.</title>
        <authorList>
            <person name="Zhou Z."/>
            <person name="Liu Y."/>
            <person name="Xu W."/>
            <person name="Pan J."/>
            <person name="Luo Z.H."/>
            <person name="Li M."/>
        </authorList>
    </citation>
    <scope>NUCLEOTIDE SEQUENCE [LARGE SCALE GENOMIC DNA]</scope>
    <source>
        <strain evidence="11">SpSt-1116</strain>
    </source>
</reference>
<dbReference type="PROSITE" id="PS51722">
    <property type="entry name" value="G_TR_2"/>
    <property type="match status" value="1"/>
</dbReference>
<evidence type="ECO:0000256" key="9">
    <source>
        <dbReference type="RuleBase" id="RU000644"/>
    </source>
</evidence>
<keyword evidence="6 8" id="KW-0342">GTP-binding</keyword>
<evidence type="ECO:0000256" key="6">
    <source>
        <dbReference type="ARBA" id="ARBA00023134"/>
    </source>
</evidence>
<dbReference type="InterPro" id="IPR009000">
    <property type="entry name" value="Transl_B-barrel_sf"/>
</dbReference>
<dbReference type="FunFam" id="2.40.30.10:FF:000013">
    <property type="entry name" value="eukaryotic translation initiation factor 5B"/>
    <property type="match status" value="1"/>
</dbReference>
<dbReference type="Pfam" id="PF14578">
    <property type="entry name" value="GTP_EFTU_D4"/>
    <property type="match status" value="1"/>
</dbReference>
<dbReference type="PANTHER" id="PTHR43381:SF4">
    <property type="entry name" value="EUKARYOTIC TRANSLATION INITIATION FACTOR 5B"/>
    <property type="match status" value="1"/>
</dbReference>
<dbReference type="InterPro" id="IPR005225">
    <property type="entry name" value="Small_GTP-bd"/>
</dbReference>
<dbReference type="Gene3D" id="2.40.30.10">
    <property type="entry name" value="Translation factors"/>
    <property type="match status" value="2"/>
</dbReference>
<comment type="function">
    <text evidence="7 8 9">Function in general translation initiation by promoting the binding of the formylmethionine-tRNA to ribosomes. Seems to function along with eIF-2.</text>
</comment>
<dbReference type="Pfam" id="PF00009">
    <property type="entry name" value="GTP_EFTU"/>
    <property type="match status" value="1"/>
</dbReference>
<organism evidence="11">
    <name type="scientific">Fervidicoccus fontis</name>
    <dbReference type="NCBI Taxonomy" id="683846"/>
    <lineage>
        <taxon>Archaea</taxon>
        <taxon>Thermoproteota</taxon>
        <taxon>Thermoprotei</taxon>
        <taxon>Fervidicoccales</taxon>
        <taxon>Fervidicoccaceae</taxon>
        <taxon>Fervidicoccus</taxon>
    </lineage>
</organism>
<dbReference type="FunFam" id="3.40.50.10050:FF:000001">
    <property type="entry name" value="Translation initiation factor IF-2"/>
    <property type="match status" value="1"/>
</dbReference>
<keyword evidence="4 8" id="KW-0547">Nucleotide-binding</keyword>
<evidence type="ECO:0000256" key="8">
    <source>
        <dbReference type="HAMAP-Rule" id="MF_00100"/>
    </source>
</evidence>
<keyword evidence="3 8" id="KW-0396">Initiation factor</keyword>
<dbReference type="GO" id="GO:0003743">
    <property type="term" value="F:translation initiation factor activity"/>
    <property type="evidence" value="ECO:0007669"/>
    <property type="project" value="UniProtKB-UniRule"/>
</dbReference>
<comment type="caution">
    <text evidence="11">The sequence shown here is derived from an EMBL/GenBank/DDBJ whole genome shotgun (WGS) entry which is preliminary data.</text>
</comment>